<organism evidence="1 2">
    <name type="scientific">Halomicronema hongdechloris C2206</name>
    <dbReference type="NCBI Taxonomy" id="1641165"/>
    <lineage>
        <taxon>Bacteria</taxon>
        <taxon>Bacillati</taxon>
        <taxon>Cyanobacteriota</taxon>
        <taxon>Cyanophyceae</taxon>
        <taxon>Nodosilineales</taxon>
        <taxon>Nodosilineaceae</taxon>
        <taxon>Halomicronema</taxon>
    </lineage>
</organism>
<proteinExistence type="predicted"/>
<name>A0A1Z3HLK9_9CYAN</name>
<dbReference type="SMR" id="A0A1Z3HLK9"/>
<sequence>MNPETDPNSTDDMLPEYDFSGGVRGKHYEAYQKSTNIVVLDPDVAEIFKDSAAVNEALRMLAKVAKSLPAET</sequence>
<dbReference type="STRING" id="1641165.XM38_12650"/>
<protein>
    <submittedName>
        <fullName evidence="1">Uncharacterized protein</fullName>
    </submittedName>
</protein>
<dbReference type="Proteomes" id="UP000191901">
    <property type="component" value="Chromosome"/>
</dbReference>
<dbReference type="OrthoDB" id="532567at2"/>
<evidence type="ECO:0000313" key="1">
    <source>
        <dbReference type="EMBL" id="ASC71156.1"/>
    </source>
</evidence>
<dbReference type="AlphaFoldDB" id="A0A1Z3HLK9"/>
<reference evidence="1 2" key="1">
    <citation type="journal article" date="2016" name="Biochim. Biophys. Acta">
        <title>Characterization of red-shifted phycobilisomes isolated from the chlorophyll f-containing cyanobacterium Halomicronema hongdechloris.</title>
        <authorList>
            <person name="Li Y."/>
            <person name="Lin Y."/>
            <person name="Garvey C.J."/>
            <person name="Birch D."/>
            <person name="Corkery R.W."/>
            <person name="Loughlin P.C."/>
            <person name="Scheer H."/>
            <person name="Willows R.D."/>
            <person name="Chen M."/>
        </authorList>
    </citation>
    <scope>NUCLEOTIDE SEQUENCE [LARGE SCALE GENOMIC DNA]</scope>
    <source>
        <strain evidence="1 2">C2206</strain>
    </source>
</reference>
<accession>A0A1Z3HLK9</accession>
<dbReference type="KEGG" id="hhg:XM38_021060"/>
<evidence type="ECO:0000313" key="2">
    <source>
        <dbReference type="Proteomes" id="UP000191901"/>
    </source>
</evidence>
<keyword evidence="2" id="KW-1185">Reference proteome</keyword>
<dbReference type="RefSeq" id="WP_080809727.1">
    <property type="nucleotide sequence ID" value="NZ_CP021983.2"/>
</dbReference>
<dbReference type="EMBL" id="CP021983">
    <property type="protein sequence ID" value="ASC71156.1"/>
    <property type="molecule type" value="Genomic_DNA"/>
</dbReference>
<gene>
    <name evidence="1" type="ORF">XM38_021060</name>
</gene>